<gene>
    <name evidence="14" type="primary">GPR35</name>
</gene>
<feature type="transmembrane region" description="Helical" evidence="11">
    <location>
        <begin position="92"/>
        <end position="113"/>
    </location>
</feature>
<evidence type="ECO:0000256" key="9">
    <source>
        <dbReference type="ARBA" id="ARBA00023224"/>
    </source>
</evidence>
<dbReference type="PROSITE" id="PS50262">
    <property type="entry name" value="G_PROTEIN_RECEP_F1_2"/>
    <property type="match status" value="1"/>
</dbReference>
<evidence type="ECO:0000256" key="7">
    <source>
        <dbReference type="ARBA" id="ARBA00023170"/>
    </source>
</evidence>
<evidence type="ECO:0000256" key="1">
    <source>
        <dbReference type="ARBA" id="ARBA00004651"/>
    </source>
</evidence>
<keyword evidence="13" id="KW-1185">Reference proteome</keyword>
<name>A0A6J1TZZ6_9SAUR</name>
<evidence type="ECO:0000256" key="5">
    <source>
        <dbReference type="ARBA" id="ARBA00023040"/>
    </source>
</evidence>
<proteinExistence type="inferred from homology"/>
<evidence type="ECO:0000256" key="10">
    <source>
        <dbReference type="RuleBase" id="RU000688"/>
    </source>
</evidence>
<dbReference type="FunFam" id="1.20.1070.10:FF:000142">
    <property type="entry name" value="G protein-coupled receptor 55"/>
    <property type="match status" value="1"/>
</dbReference>
<dbReference type="AlphaFoldDB" id="A0A6J1TZZ6"/>
<feature type="transmembrane region" description="Helical" evidence="11">
    <location>
        <begin position="261"/>
        <end position="283"/>
    </location>
</feature>
<sequence>MNCSSIHSVKNILLGQAIIYALMFFFGVILNVFALRIFCCKLIKWTETRVYMTNLAITDCLFLFTLPFNMVYNMLKIHDIYIHRYLNILCLVWQGVYFINRYMSIFLITIIALDRYIAIRYPLQAKNIRSPLKSVLVCGLFWIIIISIVLVSIHVDKDEYKGICFRTIYRIASVPSFAAVIWGFVIPLIILSFCSIQIIKKLRRKKKIHLHEKNLIQKSINIILANMTTFIICFSPLHVLYFISFIDSKNDSCSTFKETLFLNVAAILANANCCLDVFCYYFVSQEFQEASIVLKTQSQASKNQDTEII</sequence>
<dbReference type="Pfam" id="PF00001">
    <property type="entry name" value="7tm_1"/>
    <property type="match status" value="1"/>
</dbReference>
<feature type="transmembrane region" description="Helical" evidence="11">
    <location>
        <begin position="134"/>
        <end position="155"/>
    </location>
</feature>
<keyword evidence="7 10" id="KW-0675">Receptor</keyword>
<dbReference type="Gene3D" id="1.20.1070.10">
    <property type="entry name" value="Rhodopsin 7-helix transmembrane proteins"/>
    <property type="match status" value="1"/>
</dbReference>
<feature type="transmembrane region" description="Helical" evidence="11">
    <location>
        <begin position="17"/>
        <end position="38"/>
    </location>
</feature>
<dbReference type="GO" id="GO:0035025">
    <property type="term" value="P:positive regulation of Rho protein signal transduction"/>
    <property type="evidence" value="ECO:0007669"/>
    <property type="project" value="TreeGrafter"/>
</dbReference>
<evidence type="ECO:0000313" key="14">
    <source>
        <dbReference type="RefSeq" id="XP_026523665.1"/>
    </source>
</evidence>
<dbReference type="GO" id="GO:0007200">
    <property type="term" value="P:phospholipase C-activating G protein-coupled receptor signaling pathway"/>
    <property type="evidence" value="ECO:0007669"/>
    <property type="project" value="TreeGrafter"/>
</dbReference>
<evidence type="ECO:0000256" key="4">
    <source>
        <dbReference type="ARBA" id="ARBA00022989"/>
    </source>
</evidence>
<dbReference type="GeneID" id="113412331"/>
<dbReference type="PRINTS" id="PR00237">
    <property type="entry name" value="GPCRRHODOPSN"/>
</dbReference>
<keyword evidence="8" id="KW-0325">Glycoprotein</keyword>
<evidence type="ECO:0000256" key="3">
    <source>
        <dbReference type="ARBA" id="ARBA00022692"/>
    </source>
</evidence>
<evidence type="ECO:0000256" key="8">
    <source>
        <dbReference type="ARBA" id="ARBA00023180"/>
    </source>
</evidence>
<feature type="transmembrane region" description="Helical" evidence="11">
    <location>
        <begin position="50"/>
        <end position="72"/>
    </location>
</feature>
<protein>
    <submittedName>
        <fullName evidence="14">G-protein coupled receptor 35</fullName>
    </submittedName>
</protein>
<dbReference type="PANTHER" id="PTHR24232:SF97">
    <property type="entry name" value="G-PROTEIN COUPLED RECEPTORS FAMILY 1 PROFILE DOMAIN-CONTAINING PROTEIN"/>
    <property type="match status" value="1"/>
</dbReference>
<comment type="subcellular location">
    <subcellularLocation>
        <location evidence="1">Cell membrane</location>
        <topology evidence="1">Multi-pass membrane protein</topology>
    </subcellularLocation>
</comment>
<keyword evidence="2" id="KW-1003">Cell membrane</keyword>
<evidence type="ECO:0000259" key="12">
    <source>
        <dbReference type="PROSITE" id="PS50262"/>
    </source>
</evidence>
<dbReference type="GO" id="GO:0005886">
    <property type="term" value="C:plasma membrane"/>
    <property type="evidence" value="ECO:0007669"/>
    <property type="project" value="UniProtKB-SubCell"/>
</dbReference>
<dbReference type="InterPro" id="IPR000276">
    <property type="entry name" value="GPCR_Rhodpsn"/>
</dbReference>
<feature type="domain" description="G-protein coupled receptors family 1 profile" evidence="12">
    <location>
        <begin position="30"/>
        <end position="280"/>
    </location>
</feature>
<dbReference type="PANTHER" id="PTHR24232">
    <property type="entry name" value="G-PROTEIN COUPLED RECEPTOR"/>
    <property type="match status" value="1"/>
</dbReference>
<evidence type="ECO:0000256" key="2">
    <source>
        <dbReference type="ARBA" id="ARBA00022475"/>
    </source>
</evidence>
<dbReference type="Proteomes" id="UP000504612">
    <property type="component" value="Unplaced"/>
</dbReference>
<dbReference type="SUPFAM" id="SSF81321">
    <property type="entry name" value="Family A G protein-coupled receptor-like"/>
    <property type="match status" value="1"/>
</dbReference>
<organism evidence="13 14">
    <name type="scientific">Notechis scutatus</name>
    <name type="common">mainland tiger snake</name>
    <dbReference type="NCBI Taxonomy" id="8663"/>
    <lineage>
        <taxon>Eukaryota</taxon>
        <taxon>Metazoa</taxon>
        <taxon>Chordata</taxon>
        <taxon>Craniata</taxon>
        <taxon>Vertebrata</taxon>
        <taxon>Euteleostomi</taxon>
        <taxon>Lepidosauria</taxon>
        <taxon>Squamata</taxon>
        <taxon>Bifurcata</taxon>
        <taxon>Unidentata</taxon>
        <taxon>Episquamata</taxon>
        <taxon>Toxicofera</taxon>
        <taxon>Serpentes</taxon>
        <taxon>Colubroidea</taxon>
        <taxon>Elapidae</taxon>
        <taxon>Hydrophiinae</taxon>
        <taxon>Notechis</taxon>
    </lineage>
</organism>
<dbReference type="KEGG" id="nss:113412331"/>
<dbReference type="RefSeq" id="XP_026523665.1">
    <property type="nucleotide sequence ID" value="XM_026667880.1"/>
</dbReference>
<keyword evidence="3 10" id="KW-0812">Transmembrane</keyword>
<reference evidence="14" key="1">
    <citation type="submission" date="2025-08" db="UniProtKB">
        <authorList>
            <consortium name="RefSeq"/>
        </authorList>
    </citation>
    <scope>IDENTIFICATION</scope>
</reference>
<evidence type="ECO:0000256" key="11">
    <source>
        <dbReference type="SAM" id="Phobius"/>
    </source>
</evidence>
<dbReference type="PROSITE" id="PS00237">
    <property type="entry name" value="G_PROTEIN_RECEP_F1_1"/>
    <property type="match status" value="1"/>
</dbReference>
<dbReference type="CTD" id="2859"/>
<feature type="transmembrane region" description="Helical" evidence="11">
    <location>
        <begin position="220"/>
        <end position="241"/>
    </location>
</feature>
<keyword evidence="5 10" id="KW-0297">G-protein coupled receptor</keyword>
<dbReference type="GO" id="GO:0004930">
    <property type="term" value="F:G protein-coupled receptor activity"/>
    <property type="evidence" value="ECO:0007669"/>
    <property type="project" value="UniProtKB-KW"/>
</dbReference>
<evidence type="ECO:0000313" key="13">
    <source>
        <dbReference type="Proteomes" id="UP000504612"/>
    </source>
</evidence>
<comment type="similarity">
    <text evidence="10">Belongs to the G-protein coupled receptor 1 family.</text>
</comment>
<keyword evidence="6 11" id="KW-0472">Membrane</keyword>
<accession>A0A6J1TZZ6</accession>
<dbReference type="InterPro" id="IPR017452">
    <property type="entry name" value="GPCR_Rhodpsn_7TM"/>
</dbReference>
<keyword evidence="4 11" id="KW-1133">Transmembrane helix</keyword>
<feature type="transmembrane region" description="Helical" evidence="11">
    <location>
        <begin position="175"/>
        <end position="199"/>
    </location>
</feature>
<keyword evidence="9 10" id="KW-0807">Transducer</keyword>
<evidence type="ECO:0000256" key="6">
    <source>
        <dbReference type="ARBA" id="ARBA00023136"/>
    </source>
</evidence>